<gene>
    <name evidence="2" type="ORF">AS033_14655</name>
</gene>
<sequence length="92" mass="10601">MLSWLGIHKAEKQRHQFFGNIEKRTITLVLLTSVLVSYGIKMLLTYVIPFAYLKDPIVAVLPGIIGVLVAVIYVFVLERRLQEKHYENMKQG</sequence>
<feature type="transmembrane region" description="Helical" evidence="1">
    <location>
        <begin position="57"/>
        <end position="76"/>
    </location>
</feature>
<protein>
    <submittedName>
        <fullName evidence="2">Uncharacterized protein</fullName>
    </submittedName>
</protein>
<dbReference type="RefSeq" id="WP_058265901.1">
    <property type="nucleotide sequence ID" value="NZ_FMYN01000006.1"/>
</dbReference>
<reference evidence="2 3" key="1">
    <citation type="journal article" date="2015" name="Int. J. Syst. Evol. Microbiol.">
        <title>Exiguobacterium enclense sp. nov., isolated from sediment.</title>
        <authorList>
            <person name="Dastager S.G."/>
            <person name="Mawlankar R."/>
            <person name="Sonalkar V.V."/>
            <person name="Thorat M.N."/>
            <person name="Mual P."/>
            <person name="Verma A."/>
            <person name="Krishnamurthi S."/>
            <person name="Tang S.K."/>
            <person name="Li W.J."/>
        </authorList>
    </citation>
    <scope>NUCLEOTIDE SEQUENCE [LARGE SCALE GENOMIC DNA]</scope>
    <source>
        <strain evidence="2 3">NIO-1109</strain>
    </source>
</reference>
<proteinExistence type="predicted"/>
<keyword evidence="1" id="KW-0472">Membrane</keyword>
<comment type="caution">
    <text evidence="2">The sequence shown here is derived from an EMBL/GenBank/DDBJ whole genome shotgun (WGS) entry which is preliminary data.</text>
</comment>
<evidence type="ECO:0000313" key="3">
    <source>
        <dbReference type="Proteomes" id="UP000053797"/>
    </source>
</evidence>
<organism evidence="2 3">
    <name type="scientific">Exiguobacterium indicum</name>
    <dbReference type="NCBI Taxonomy" id="296995"/>
    <lineage>
        <taxon>Bacteria</taxon>
        <taxon>Bacillati</taxon>
        <taxon>Bacillota</taxon>
        <taxon>Bacilli</taxon>
        <taxon>Bacillales</taxon>
        <taxon>Bacillales Family XII. Incertae Sedis</taxon>
        <taxon>Exiguobacterium</taxon>
    </lineage>
</organism>
<keyword evidence="1" id="KW-0812">Transmembrane</keyword>
<dbReference type="OrthoDB" id="2357564at2"/>
<evidence type="ECO:0000313" key="2">
    <source>
        <dbReference type="EMBL" id="KSU47898.1"/>
    </source>
</evidence>
<accession>A0A0V8GCK7</accession>
<dbReference type="AlphaFoldDB" id="A0A0V8GCK7"/>
<feature type="transmembrane region" description="Helical" evidence="1">
    <location>
        <begin position="28"/>
        <end position="51"/>
    </location>
</feature>
<dbReference type="Proteomes" id="UP000053797">
    <property type="component" value="Unassembled WGS sequence"/>
</dbReference>
<keyword evidence="1" id="KW-1133">Transmembrane helix</keyword>
<dbReference type="EMBL" id="LNQL01000006">
    <property type="protein sequence ID" value="KSU47898.1"/>
    <property type="molecule type" value="Genomic_DNA"/>
</dbReference>
<name>A0A0V8GCK7_9BACL</name>
<evidence type="ECO:0000256" key="1">
    <source>
        <dbReference type="SAM" id="Phobius"/>
    </source>
</evidence>